<dbReference type="Gene3D" id="3.30.479.30">
    <property type="entry name" value="Band 7 domain"/>
    <property type="match status" value="1"/>
</dbReference>
<dbReference type="EMBL" id="BAABHS010000004">
    <property type="protein sequence ID" value="GAA4953162.1"/>
    <property type="molecule type" value="Genomic_DNA"/>
</dbReference>
<comment type="caution">
    <text evidence="8">The sequence shown here is derived from an EMBL/GenBank/DDBJ whole genome shotgun (WGS) entry which is preliminary data.</text>
</comment>
<dbReference type="InterPro" id="IPR001107">
    <property type="entry name" value="Band_7"/>
</dbReference>
<evidence type="ECO:0000256" key="6">
    <source>
        <dbReference type="SAM" id="MobiDB-lite"/>
    </source>
</evidence>
<feature type="region of interest" description="Disordered" evidence="6">
    <location>
        <begin position="296"/>
        <end position="421"/>
    </location>
</feature>
<dbReference type="SMART" id="SM00244">
    <property type="entry name" value="PHB"/>
    <property type="match status" value="1"/>
</dbReference>
<comment type="subcellular location">
    <subcellularLocation>
        <location evidence="1">Membrane</location>
        <topology evidence="1">Single-pass membrane protein</topology>
    </subcellularLocation>
</comment>
<feature type="compositionally biased region" description="Low complexity" evidence="6">
    <location>
        <begin position="300"/>
        <end position="322"/>
    </location>
</feature>
<evidence type="ECO:0000256" key="4">
    <source>
        <dbReference type="ARBA" id="ARBA00022989"/>
    </source>
</evidence>
<evidence type="ECO:0000256" key="1">
    <source>
        <dbReference type="ARBA" id="ARBA00004167"/>
    </source>
</evidence>
<dbReference type="Pfam" id="PF01145">
    <property type="entry name" value="Band_7"/>
    <property type="match status" value="1"/>
</dbReference>
<dbReference type="InterPro" id="IPR036013">
    <property type="entry name" value="Band_7/SPFH_dom_sf"/>
</dbReference>
<dbReference type="PROSITE" id="PS01270">
    <property type="entry name" value="BAND_7"/>
    <property type="match status" value="1"/>
</dbReference>
<feature type="domain" description="Band 7" evidence="7">
    <location>
        <begin position="20"/>
        <end position="178"/>
    </location>
</feature>
<dbReference type="InterPro" id="IPR001972">
    <property type="entry name" value="Stomatin_HflK_fam"/>
</dbReference>
<name>A0ABP9GTJ8_9ACTN</name>
<dbReference type="PRINTS" id="PR00721">
    <property type="entry name" value="STOMATIN"/>
</dbReference>
<protein>
    <recommendedName>
        <fullName evidence="7">Band 7 domain-containing protein</fullName>
    </recommendedName>
</protein>
<evidence type="ECO:0000313" key="8">
    <source>
        <dbReference type="EMBL" id="GAA4953162.1"/>
    </source>
</evidence>
<keyword evidence="9" id="KW-1185">Reference proteome</keyword>
<reference evidence="9" key="1">
    <citation type="journal article" date="2019" name="Int. J. Syst. Evol. Microbiol.">
        <title>The Global Catalogue of Microorganisms (GCM) 10K type strain sequencing project: providing services to taxonomists for standard genome sequencing and annotation.</title>
        <authorList>
            <consortium name="The Broad Institute Genomics Platform"/>
            <consortium name="The Broad Institute Genome Sequencing Center for Infectious Disease"/>
            <person name="Wu L."/>
            <person name="Ma J."/>
        </authorList>
    </citation>
    <scope>NUCLEOTIDE SEQUENCE [LARGE SCALE GENOMIC DNA]</scope>
    <source>
        <strain evidence="9">JCM 17986</strain>
    </source>
</reference>
<dbReference type="InterPro" id="IPR050710">
    <property type="entry name" value="Band7/mec-2_domain"/>
</dbReference>
<comment type="similarity">
    <text evidence="2">Belongs to the band 7/mec-2 family.</text>
</comment>
<dbReference type="PANTHER" id="PTHR43327">
    <property type="entry name" value="STOMATIN-LIKE PROTEIN 2, MITOCHONDRIAL"/>
    <property type="match status" value="1"/>
</dbReference>
<keyword evidence="5" id="KW-0472">Membrane</keyword>
<evidence type="ECO:0000313" key="9">
    <source>
        <dbReference type="Proteomes" id="UP001500466"/>
    </source>
</evidence>
<evidence type="ECO:0000256" key="2">
    <source>
        <dbReference type="ARBA" id="ARBA00008164"/>
    </source>
</evidence>
<evidence type="ECO:0000259" key="7">
    <source>
        <dbReference type="SMART" id="SM00244"/>
    </source>
</evidence>
<dbReference type="PANTHER" id="PTHR43327:SF10">
    <property type="entry name" value="STOMATIN-LIKE PROTEIN 2, MITOCHONDRIAL"/>
    <property type="match status" value="1"/>
</dbReference>
<dbReference type="Proteomes" id="UP001500466">
    <property type="component" value="Unassembled WGS sequence"/>
</dbReference>
<organism evidence="8 9">
    <name type="scientific">Yinghuangia aomiensis</name>
    <dbReference type="NCBI Taxonomy" id="676205"/>
    <lineage>
        <taxon>Bacteria</taxon>
        <taxon>Bacillati</taxon>
        <taxon>Actinomycetota</taxon>
        <taxon>Actinomycetes</taxon>
        <taxon>Kitasatosporales</taxon>
        <taxon>Streptomycetaceae</taxon>
        <taxon>Yinghuangia</taxon>
    </lineage>
</organism>
<dbReference type="SUPFAM" id="SSF117892">
    <property type="entry name" value="Band 7/SPFH domain"/>
    <property type="match status" value="1"/>
</dbReference>
<sequence>MTVVIVVIVLVLLVIVALVRTVKVIPQASAAIVERFGRYTRTLHAGLNILVPFIDRVRQMIDLREQVVPFPPQPVITEDNLVVQIDTVIYFQVTDPRAATYEIANYIQAIEQLTITTLRNIIGGMDLEQTLTSREEVNDGLRNVLDEATGRWGIRVNRVELKAIEPPPSIQESMEKQMRAERDRRAAILTAEGTQRSQVLIAEGEKEAAVLRAEGERTAAALRAEGEAKAIETVFRAIHDGDADQKLIAYQYLQMLPELAKGDANKLWIVPSEIGRALEGIGGVFGNLTGAPPVGGAGAGVPPQLLPPGAGQAGPAPQVAPQAGPPPEPAAFPGGAKDPAEVPSDISATVPQAAPGIPAQSAPQGTVPAHADPQDDPDVSGLPGPEVGRRPAPPPGAVRRPDVERPATAGRRQPRDNGPLG</sequence>
<keyword evidence="3" id="KW-0812">Transmembrane</keyword>
<keyword evidence="4" id="KW-1133">Transmembrane helix</keyword>
<gene>
    <name evidence="8" type="ORF">GCM10023205_12950</name>
</gene>
<evidence type="ECO:0000256" key="3">
    <source>
        <dbReference type="ARBA" id="ARBA00022692"/>
    </source>
</evidence>
<accession>A0ABP9GTJ8</accession>
<dbReference type="CDD" id="cd08829">
    <property type="entry name" value="SPFH_paraslipin"/>
    <property type="match status" value="1"/>
</dbReference>
<dbReference type="InterPro" id="IPR018080">
    <property type="entry name" value="Band_7/stomatin-like_CS"/>
</dbReference>
<evidence type="ECO:0000256" key="5">
    <source>
        <dbReference type="ARBA" id="ARBA00023136"/>
    </source>
</evidence>
<proteinExistence type="inferred from homology"/>